<dbReference type="PANTHER" id="PTHR33542">
    <property type="entry name" value="SIROHYDROCHLORIN FERROCHELATASE, CHLOROPLASTIC"/>
    <property type="match status" value="1"/>
</dbReference>
<dbReference type="Pfam" id="PF01903">
    <property type="entry name" value="CbiX"/>
    <property type="match status" value="2"/>
</dbReference>
<keyword evidence="2" id="KW-0456">Lyase</keyword>
<evidence type="ECO:0000256" key="1">
    <source>
        <dbReference type="ARBA" id="ARBA00022723"/>
    </source>
</evidence>
<protein>
    <submittedName>
        <fullName evidence="4">CbiX/SirB N-terminal domain-containing protein</fullName>
    </submittedName>
</protein>
<name>A0ABU2SFG0_9ACTN</name>
<feature type="region of interest" description="Disordered" evidence="3">
    <location>
        <begin position="1"/>
        <end position="27"/>
    </location>
</feature>
<gene>
    <name evidence="4" type="ORF">RM609_00855</name>
</gene>
<keyword evidence="1" id="KW-0479">Metal-binding</keyword>
<dbReference type="InterPro" id="IPR002762">
    <property type="entry name" value="CbiX-like"/>
</dbReference>
<feature type="compositionally biased region" description="Low complexity" evidence="3">
    <location>
        <begin position="258"/>
        <end position="268"/>
    </location>
</feature>
<evidence type="ECO:0000313" key="4">
    <source>
        <dbReference type="EMBL" id="MDT0447658.1"/>
    </source>
</evidence>
<keyword evidence="5" id="KW-1185">Reference proteome</keyword>
<dbReference type="EMBL" id="JAVRFI010000001">
    <property type="protein sequence ID" value="MDT0447658.1"/>
    <property type="molecule type" value="Genomic_DNA"/>
</dbReference>
<feature type="compositionally biased region" description="Basic and acidic residues" evidence="3">
    <location>
        <begin position="269"/>
        <end position="279"/>
    </location>
</feature>
<feature type="region of interest" description="Disordered" evidence="3">
    <location>
        <begin position="258"/>
        <end position="279"/>
    </location>
</feature>
<organism evidence="4 5">
    <name type="scientific">Streptomyces hesseae</name>
    <dbReference type="NCBI Taxonomy" id="3075519"/>
    <lineage>
        <taxon>Bacteria</taxon>
        <taxon>Bacillati</taxon>
        <taxon>Actinomycetota</taxon>
        <taxon>Actinomycetes</taxon>
        <taxon>Kitasatosporales</taxon>
        <taxon>Streptomycetaceae</taxon>
        <taxon>Streptomyces</taxon>
    </lineage>
</organism>
<evidence type="ECO:0000256" key="3">
    <source>
        <dbReference type="SAM" id="MobiDB-lite"/>
    </source>
</evidence>
<evidence type="ECO:0000313" key="5">
    <source>
        <dbReference type="Proteomes" id="UP001180531"/>
    </source>
</evidence>
<proteinExistence type="predicted"/>
<sequence>MTGDRATATGHRSLTTDGGPPGAGPAPVLVAAAHGTRDPAGVRTVHRLLERVRASRPGLRVECGFLGLASPSLPDVLDRVAGPVVVVPVLLGPGYHVRVDIPAALDAAGAGHRAVTAPALGPDPLLAEALCGRLREAGWHGRVPGGAVVLTAAGSRDPAATAATRATAGLLSARLGAPVVPAHLGGPLPPPAEAVAALRGRGRPGPVAVAPYLLAPGDFARRAAGPGCGADAVAAPLGAHPAVARLVLRRYDEAAAAAVRPAPGARRAGAADHESPTGR</sequence>
<evidence type="ECO:0000256" key="2">
    <source>
        <dbReference type="ARBA" id="ARBA00023239"/>
    </source>
</evidence>
<dbReference type="CDD" id="cd03416">
    <property type="entry name" value="CbiX_SirB_N"/>
    <property type="match status" value="1"/>
</dbReference>
<reference evidence="4" key="1">
    <citation type="submission" date="2024-05" db="EMBL/GenBank/DDBJ databases">
        <title>30 novel species of actinomycetes from the DSMZ collection.</title>
        <authorList>
            <person name="Nouioui I."/>
        </authorList>
    </citation>
    <scope>NUCLEOTIDE SEQUENCE</scope>
    <source>
        <strain evidence="4">DSM 40473</strain>
    </source>
</reference>
<dbReference type="RefSeq" id="WP_311607027.1">
    <property type="nucleotide sequence ID" value="NZ_JAVRFI010000001.1"/>
</dbReference>
<dbReference type="Gene3D" id="3.40.50.1400">
    <property type="match status" value="2"/>
</dbReference>
<dbReference type="Proteomes" id="UP001180531">
    <property type="component" value="Unassembled WGS sequence"/>
</dbReference>
<accession>A0ABU2SFG0</accession>
<dbReference type="PANTHER" id="PTHR33542:SF5">
    <property type="entry name" value="FERROCHELATASE CHE1"/>
    <property type="match status" value="1"/>
</dbReference>
<dbReference type="InterPro" id="IPR050963">
    <property type="entry name" value="Sirohydro_Cobaltochel/CbiX"/>
</dbReference>
<dbReference type="SUPFAM" id="SSF53800">
    <property type="entry name" value="Chelatase"/>
    <property type="match status" value="1"/>
</dbReference>
<comment type="caution">
    <text evidence="4">The sequence shown here is derived from an EMBL/GenBank/DDBJ whole genome shotgun (WGS) entry which is preliminary data.</text>
</comment>